<name>A0A9Q1IH46_SYNKA</name>
<dbReference type="AlphaFoldDB" id="A0A9Q1IH46"/>
<gene>
    <name evidence="1" type="ORF">SKAU_G00363730</name>
</gene>
<proteinExistence type="predicted"/>
<reference evidence="1" key="1">
    <citation type="journal article" date="2023" name="Science">
        <title>Genome structures resolve the early diversification of teleost fishes.</title>
        <authorList>
            <person name="Parey E."/>
            <person name="Louis A."/>
            <person name="Montfort J."/>
            <person name="Bouchez O."/>
            <person name="Roques C."/>
            <person name="Iampietro C."/>
            <person name="Lluch J."/>
            <person name="Castinel A."/>
            <person name="Donnadieu C."/>
            <person name="Desvignes T."/>
            <person name="Floi Bucao C."/>
            <person name="Jouanno E."/>
            <person name="Wen M."/>
            <person name="Mejri S."/>
            <person name="Dirks R."/>
            <person name="Jansen H."/>
            <person name="Henkel C."/>
            <person name="Chen W.J."/>
            <person name="Zahm M."/>
            <person name="Cabau C."/>
            <person name="Klopp C."/>
            <person name="Thompson A.W."/>
            <person name="Robinson-Rechavi M."/>
            <person name="Braasch I."/>
            <person name="Lecointre G."/>
            <person name="Bobe J."/>
            <person name="Postlethwait J.H."/>
            <person name="Berthelot C."/>
            <person name="Roest Crollius H."/>
            <person name="Guiguen Y."/>
        </authorList>
    </citation>
    <scope>NUCLEOTIDE SEQUENCE</scope>
    <source>
        <strain evidence="1">WJC10195</strain>
    </source>
</reference>
<evidence type="ECO:0000313" key="2">
    <source>
        <dbReference type="Proteomes" id="UP001152622"/>
    </source>
</evidence>
<keyword evidence="2" id="KW-1185">Reference proteome</keyword>
<comment type="caution">
    <text evidence="1">The sequence shown here is derived from an EMBL/GenBank/DDBJ whole genome shotgun (WGS) entry which is preliminary data.</text>
</comment>
<protein>
    <submittedName>
        <fullName evidence="1">Uncharacterized protein</fullName>
    </submittedName>
</protein>
<evidence type="ECO:0000313" key="1">
    <source>
        <dbReference type="EMBL" id="KAJ8339587.1"/>
    </source>
</evidence>
<accession>A0A9Q1IH46</accession>
<dbReference type="Proteomes" id="UP001152622">
    <property type="component" value="Chromosome 17"/>
</dbReference>
<sequence length="108" mass="11872">MQDRIHSFSLSFQKARPHRRNVWVWCGPVPVGKVSKGSGFKQPIAPGACRHTPSLEGGQWLGPTILTSDKLWLGRLNKGAQRCSLLPQLTGLKPKPQKQGFPMISSAT</sequence>
<dbReference type="EMBL" id="JAINUF010000017">
    <property type="protein sequence ID" value="KAJ8339587.1"/>
    <property type="molecule type" value="Genomic_DNA"/>
</dbReference>
<organism evidence="1 2">
    <name type="scientific">Synaphobranchus kaupii</name>
    <name type="common">Kaup's arrowtooth eel</name>
    <dbReference type="NCBI Taxonomy" id="118154"/>
    <lineage>
        <taxon>Eukaryota</taxon>
        <taxon>Metazoa</taxon>
        <taxon>Chordata</taxon>
        <taxon>Craniata</taxon>
        <taxon>Vertebrata</taxon>
        <taxon>Euteleostomi</taxon>
        <taxon>Actinopterygii</taxon>
        <taxon>Neopterygii</taxon>
        <taxon>Teleostei</taxon>
        <taxon>Anguilliformes</taxon>
        <taxon>Synaphobranchidae</taxon>
        <taxon>Synaphobranchus</taxon>
    </lineage>
</organism>